<proteinExistence type="predicted"/>
<protein>
    <submittedName>
        <fullName evidence="1">Uncharacterized protein</fullName>
    </submittedName>
</protein>
<comment type="caution">
    <text evidence="1">The sequence shown here is derived from an EMBL/GenBank/DDBJ whole genome shotgun (WGS) entry which is preliminary data.</text>
</comment>
<accession>A0AAJ2RUF3</accession>
<dbReference type="EMBL" id="JAWXXT010000001">
    <property type="protein sequence ID" value="MDX5976669.1"/>
    <property type="molecule type" value="Genomic_DNA"/>
</dbReference>
<reference evidence="1" key="1">
    <citation type="submission" date="2023-11" db="EMBL/GenBank/DDBJ databases">
        <title>MicrobeMod: A computational toolkit for identifying prokaryotic methylation and restriction-modification with nanopore sequencing.</title>
        <authorList>
            <person name="Crits-Christoph A."/>
            <person name="Kang S.C."/>
            <person name="Lee H."/>
            <person name="Ostrov N."/>
        </authorList>
    </citation>
    <scope>NUCLEOTIDE SEQUENCE</scope>
    <source>
        <strain evidence="1">ATCC BAA-953</strain>
    </source>
</reference>
<dbReference type="AlphaFoldDB" id="A0AAJ2RUF3"/>
<dbReference type="GeneID" id="303164581"/>
<evidence type="ECO:0000313" key="1">
    <source>
        <dbReference type="EMBL" id="MDX5976669.1"/>
    </source>
</evidence>
<evidence type="ECO:0000313" key="2">
    <source>
        <dbReference type="Proteomes" id="UP001276761"/>
    </source>
</evidence>
<organism evidence="1 2">
    <name type="scientific">Vreelandella alkaliphila</name>
    <dbReference type="NCBI Taxonomy" id="272774"/>
    <lineage>
        <taxon>Bacteria</taxon>
        <taxon>Pseudomonadati</taxon>
        <taxon>Pseudomonadota</taxon>
        <taxon>Gammaproteobacteria</taxon>
        <taxon>Oceanospirillales</taxon>
        <taxon>Halomonadaceae</taxon>
        <taxon>Vreelandella</taxon>
    </lineage>
</organism>
<sequence length="73" mass="8504">MFLARFVTPRYKRIECTGFVARRKRQRTRVVELGVAGFGAVERCSAVFHVGLPLRVPHWLVPREIRYTALQAY</sequence>
<dbReference type="RefSeq" id="WP_319618644.1">
    <property type="nucleotide sequence ID" value="NZ_JAWXXT010000001.1"/>
</dbReference>
<gene>
    <name evidence="1" type="ORF">SIL78_03730</name>
</gene>
<name>A0AAJ2RUF3_9GAMM</name>
<dbReference type="Proteomes" id="UP001276761">
    <property type="component" value="Unassembled WGS sequence"/>
</dbReference>